<evidence type="ECO:0000313" key="2">
    <source>
        <dbReference type="EMBL" id="RRD28938.1"/>
    </source>
</evidence>
<keyword evidence="1" id="KW-1133">Transmembrane helix</keyword>
<reference evidence="2 3" key="1">
    <citation type="submission" date="2018-11" db="EMBL/GenBank/DDBJ databases">
        <title>Genomes From Bacteria Associated with the Canine Oral Cavity: a Test Case for Automated Genome-Based Taxonomic Assignment.</title>
        <authorList>
            <person name="Coil D.A."/>
            <person name="Jospin G."/>
            <person name="Darling A.E."/>
            <person name="Wallis C."/>
            <person name="Davis I.J."/>
            <person name="Harris S."/>
            <person name="Eisen J.A."/>
            <person name="Holcombe L.J."/>
            <person name="O'Flynn C."/>
        </authorList>
    </citation>
    <scope>NUCLEOTIDE SEQUENCE [LARGE SCALE GENOMIC DNA]</scope>
    <source>
        <strain evidence="2 3">OH5050</strain>
    </source>
</reference>
<organism evidence="2 3">
    <name type="scientific">Actinomyces bowdenii</name>
    <dbReference type="NCBI Taxonomy" id="131109"/>
    <lineage>
        <taxon>Bacteria</taxon>
        <taxon>Bacillati</taxon>
        <taxon>Actinomycetota</taxon>
        <taxon>Actinomycetes</taxon>
        <taxon>Actinomycetales</taxon>
        <taxon>Actinomycetaceae</taxon>
        <taxon>Actinomyces</taxon>
    </lineage>
</organism>
<feature type="transmembrane region" description="Helical" evidence="1">
    <location>
        <begin position="172"/>
        <end position="195"/>
    </location>
</feature>
<feature type="transmembrane region" description="Helical" evidence="1">
    <location>
        <begin position="143"/>
        <end position="165"/>
    </location>
</feature>
<evidence type="ECO:0000256" key="1">
    <source>
        <dbReference type="SAM" id="Phobius"/>
    </source>
</evidence>
<dbReference type="EMBL" id="RQZC01000014">
    <property type="protein sequence ID" value="RRD28938.1"/>
    <property type="molecule type" value="Genomic_DNA"/>
</dbReference>
<keyword evidence="3" id="KW-1185">Reference proteome</keyword>
<dbReference type="Pfam" id="PF12730">
    <property type="entry name" value="ABC2_membrane_4"/>
    <property type="match status" value="1"/>
</dbReference>
<dbReference type="OrthoDB" id="4407386at2"/>
<sequence>MLTAVRIEIAKMRRLRTLPVTLALVGASVAMCSSALFPSSARAGFTDPAALPWAGLLLNAAFTNAMIGPVMVAVLASRQTEIEHSGAGWNLAASAGLTPGALCRVKVAALGLVIIPAVLVQSTALVLLGRAVGITVPLDAGQWAVYTLMLIGVDLAMCALHVWLAAVVDNQLIGMGAGLLGGFVASFMLLAPPWLARLLPWGYYAVITNARFVQDGEDSGVVYSPAPVGWVMGFLALASLAFAIATRRLDRIER</sequence>
<comment type="caution">
    <text evidence="2">The sequence shown here is derived from an EMBL/GenBank/DDBJ whole genome shotgun (WGS) entry which is preliminary data.</text>
</comment>
<evidence type="ECO:0000313" key="3">
    <source>
        <dbReference type="Proteomes" id="UP000271272"/>
    </source>
</evidence>
<accession>A0A3P1V566</accession>
<keyword evidence="1" id="KW-0472">Membrane</keyword>
<name>A0A3P1V566_9ACTO</name>
<protein>
    <submittedName>
        <fullName evidence="2">ABC transporter permease</fullName>
    </submittedName>
</protein>
<dbReference type="AlphaFoldDB" id="A0A3P1V566"/>
<dbReference type="Proteomes" id="UP000271272">
    <property type="component" value="Unassembled WGS sequence"/>
</dbReference>
<keyword evidence="1" id="KW-0812">Transmembrane</keyword>
<feature type="transmembrane region" description="Helical" evidence="1">
    <location>
        <begin position="107"/>
        <end position="131"/>
    </location>
</feature>
<feature type="transmembrane region" description="Helical" evidence="1">
    <location>
        <begin position="228"/>
        <end position="246"/>
    </location>
</feature>
<feature type="transmembrane region" description="Helical" evidence="1">
    <location>
        <begin position="53"/>
        <end position="76"/>
    </location>
</feature>
<gene>
    <name evidence="2" type="ORF">EII10_08580</name>
</gene>
<proteinExistence type="predicted"/>